<reference evidence="1 2" key="1">
    <citation type="journal article" date="2017" name="Genome Biol. Evol.">
        <title>Phytophthora megakarya and P. palmivora, closely related causal agents of cacao black pod rot, underwent increases in genome sizes and gene numbers by different mechanisms.</title>
        <authorList>
            <person name="Ali S.S."/>
            <person name="Shao J."/>
            <person name="Lary D.J."/>
            <person name="Kronmiller B."/>
            <person name="Shen D."/>
            <person name="Strem M.D."/>
            <person name="Amoako-Attah I."/>
            <person name="Akrofi A.Y."/>
            <person name="Begoude B.A."/>
            <person name="Ten Hoopen G.M."/>
            <person name="Coulibaly K."/>
            <person name="Kebe B.I."/>
            <person name="Melnick R.L."/>
            <person name="Guiltinan M.J."/>
            <person name="Tyler B.M."/>
            <person name="Meinhardt L.W."/>
            <person name="Bailey B.A."/>
        </authorList>
    </citation>
    <scope>NUCLEOTIDE SEQUENCE [LARGE SCALE GENOMIC DNA]</scope>
    <source>
        <strain evidence="2">sbr112.9</strain>
    </source>
</reference>
<comment type="caution">
    <text evidence="1">The sequence shown here is derived from an EMBL/GenBank/DDBJ whole genome shotgun (WGS) entry which is preliminary data.</text>
</comment>
<dbReference type="OrthoDB" id="112803at2759"/>
<gene>
    <name evidence="1" type="ORF">PHPALM_1568</name>
</gene>
<dbReference type="Proteomes" id="UP000237271">
    <property type="component" value="Unassembled WGS sequence"/>
</dbReference>
<proteinExistence type="predicted"/>
<evidence type="ECO:0000313" key="2">
    <source>
        <dbReference type="Proteomes" id="UP000237271"/>
    </source>
</evidence>
<evidence type="ECO:0000313" key="1">
    <source>
        <dbReference type="EMBL" id="POM80576.1"/>
    </source>
</evidence>
<protein>
    <submittedName>
        <fullName evidence="1">Uncharacterized protein</fullName>
    </submittedName>
</protein>
<dbReference type="EMBL" id="NCKW01000383">
    <property type="protein sequence ID" value="POM80576.1"/>
    <property type="molecule type" value="Genomic_DNA"/>
</dbReference>
<organism evidence="1 2">
    <name type="scientific">Phytophthora palmivora</name>
    <dbReference type="NCBI Taxonomy" id="4796"/>
    <lineage>
        <taxon>Eukaryota</taxon>
        <taxon>Sar</taxon>
        <taxon>Stramenopiles</taxon>
        <taxon>Oomycota</taxon>
        <taxon>Peronosporomycetes</taxon>
        <taxon>Peronosporales</taxon>
        <taxon>Peronosporaceae</taxon>
        <taxon>Phytophthora</taxon>
    </lineage>
</organism>
<keyword evidence="2" id="KW-1185">Reference proteome</keyword>
<accession>A0A2P4YS22</accession>
<dbReference type="AlphaFoldDB" id="A0A2P4YS22"/>
<sequence length="156" mass="18025">MEATSQQLVIKEVINVARRNNKLRRQVHLLVYPIRQFPWFHWKWIHTSASLSVRMAGQSATGRLAKCPFQKLAQVANACDETWCISIKHEFFFHNHRFSNDIYRFHPGIRQVPADSPLIPGIQLLVEAEAGTSPIYDYVRSNSAHRVTMTDILGFH</sequence>
<name>A0A2P4YS22_9STRA</name>